<evidence type="ECO:0000256" key="2">
    <source>
        <dbReference type="ARBA" id="ARBA00022630"/>
    </source>
</evidence>
<name>A0A4P9XDN2_9FUNG</name>
<dbReference type="GO" id="GO:0005737">
    <property type="term" value="C:cytoplasm"/>
    <property type="evidence" value="ECO:0007669"/>
    <property type="project" value="TreeGrafter"/>
</dbReference>
<comment type="similarity">
    <text evidence="1">Belongs to the FAD-dependent oxidoreductase family.</text>
</comment>
<feature type="compositionally biased region" description="Basic and acidic residues" evidence="5">
    <location>
        <begin position="604"/>
        <end position="615"/>
    </location>
</feature>
<accession>A0A4P9XDN2</accession>
<dbReference type="PRINTS" id="PR00368">
    <property type="entry name" value="FADPNR"/>
</dbReference>
<dbReference type="GO" id="GO:0004174">
    <property type="term" value="F:electron-transferring-flavoprotein dehydrogenase activity"/>
    <property type="evidence" value="ECO:0007669"/>
    <property type="project" value="TreeGrafter"/>
</dbReference>
<dbReference type="Proteomes" id="UP000274922">
    <property type="component" value="Unassembled WGS sequence"/>
</dbReference>
<feature type="region of interest" description="Disordered" evidence="5">
    <location>
        <begin position="1"/>
        <end position="59"/>
    </location>
</feature>
<feature type="region of interest" description="Disordered" evidence="5">
    <location>
        <begin position="707"/>
        <end position="806"/>
    </location>
</feature>
<feature type="compositionally biased region" description="Low complexity" evidence="5">
    <location>
        <begin position="773"/>
        <end position="784"/>
    </location>
</feature>
<feature type="compositionally biased region" description="Low complexity" evidence="5">
    <location>
        <begin position="86"/>
        <end position="102"/>
    </location>
</feature>
<protein>
    <recommendedName>
        <fullName evidence="6">FAD/NAD(P)-binding domain-containing protein</fullName>
    </recommendedName>
</protein>
<dbReference type="Gene3D" id="3.50.50.60">
    <property type="entry name" value="FAD/NAD(P)-binding domain"/>
    <property type="match status" value="2"/>
</dbReference>
<feature type="region of interest" description="Disordered" evidence="5">
    <location>
        <begin position="82"/>
        <end position="148"/>
    </location>
</feature>
<feature type="compositionally biased region" description="Low complexity" evidence="5">
    <location>
        <begin position="631"/>
        <end position="643"/>
    </location>
</feature>
<organism evidence="7 8">
    <name type="scientific">Caulochytrium protostelioides</name>
    <dbReference type="NCBI Taxonomy" id="1555241"/>
    <lineage>
        <taxon>Eukaryota</taxon>
        <taxon>Fungi</taxon>
        <taxon>Fungi incertae sedis</taxon>
        <taxon>Chytridiomycota</taxon>
        <taxon>Chytridiomycota incertae sedis</taxon>
        <taxon>Chytridiomycetes</taxon>
        <taxon>Caulochytriales</taxon>
        <taxon>Caulochytriaceae</taxon>
        <taxon>Caulochytrium</taxon>
    </lineage>
</organism>
<evidence type="ECO:0000256" key="1">
    <source>
        <dbReference type="ARBA" id="ARBA00006442"/>
    </source>
</evidence>
<keyword evidence="3" id="KW-0274">FAD</keyword>
<sequence>MSHATSPFLAQKSTDNLAGPGVKGTAVAGARAADRPPVPQSASNVRPPTPSARPDLRQTRLLEAAQARAHIQALLGQEPRPAWTDAATHAGASAHASAGASAEGSVQESMGGGADAAQNPRDVALSARRRSSTMEGPDHPAATTAPDAAAAAAAAVTATATTAVSAHLKPAPIRDTRFMTALDALVPERLMSLMLRHPLSIPEIETIYIEPDLRKALRCLAQFSYAEENYEFFSSYLQLCRYHRLYGGRPRRQREICRKLLTKINEKFFDDSAQWELNLTQAAKLKAAATIKALLSMPEDLVPGAEVYIACLVDAVNEISVLMQPLVRSLISGMQAASAKMAIPATVQPIKHIVIMGGGMAGLMAASLLDRCEQLDVTLITSSAYFEYTPTSVPLLGVHPQSKLEVASLLIEETPSATSPASNHLPAECGMSTADGGTCQQVADLTAGARIFYGDILQRCNVIVGTITSMTPNTVTVDDHAIPFAFAAIMTGAQRRVELADGARLATRWVPSAMLADRHAIQLPACERLLVIGGGLLAVETAAELVCAYPAKHVILITRGPRLLARMPPRASSAAEAFLKQRGVHIHYNTSLTSVERVPAGSWEGDRTDGFRVESDADWPTSASAHTGCESSASAKAGSESSAWGNGLVSPTAHAAPGTASGNSVPATYVSGAGVIRRNRAVAQLCEAGTAGSSGLSIVTRFNGRQLPDSLQMPGTPSHQDESGCSLAAPSIPVSPTSGSGSGTGSHNGQVSQASMSAAVHGSMEAHEMTAGTSPAPLLATLPSAAPPSTAPLSTTATAGESVPRSPQLVDHYRCRGTGGFSTVVEQYYVCVTPTPNTAFVPPGSPIALNGRGQIVVDAAMQVPGHPQLFAGGDVAAVAGLPHEEKGVHTALIHGVGVARNLLRALSGRSVVVHGSKGFPRLGTRSDMVISLGPTNALKIATGVFKNSARLQEGRKYLHFKWVLECDVLSMFRDPRGPIPMQYGRFTVRRGNEDQD</sequence>
<dbReference type="SUPFAM" id="SSF51905">
    <property type="entry name" value="FAD/NAD(P)-binding domain"/>
    <property type="match status" value="1"/>
</dbReference>
<evidence type="ECO:0000256" key="5">
    <source>
        <dbReference type="SAM" id="MobiDB-lite"/>
    </source>
</evidence>
<evidence type="ECO:0000313" key="7">
    <source>
        <dbReference type="EMBL" id="RKP03572.1"/>
    </source>
</evidence>
<dbReference type="OrthoDB" id="202203at2759"/>
<evidence type="ECO:0000313" key="8">
    <source>
        <dbReference type="Proteomes" id="UP000274922"/>
    </source>
</evidence>
<feature type="compositionally biased region" description="Polar residues" evidence="5">
    <location>
        <begin position="747"/>
        <end position="756"/>
    </location>
</feature>
<dbReference type="PANTHER" id="PTHR43735:SF3">
    <property type="entry name" value="FERROPTOSIS SUPPRESSOR PROTEIN 1"/>
    <property type="match status" value="1"/>
</dbReference>
<dbReference type="GO" id="GO:0050660">
    <property type="term" value="F:flavin adenine dinucleotide binding"/>
    <property type="evidence" value="ECO:0007669"/>
    <property type="project" value="TreeGrafter"/>
</dbReference>
<feature type="domain" description="FAD/NAD(P)-binding" evidence="6">
    <location>
        <begin position="352"/>
        <end position="598"/>
    </location>
</feature>
<dbReference type="Pfam" id="PF07992">
    <property type="entry name" value="Pyr_redox_2"/>
    <property type="match status" value="1"/>
</dbReference>
<evidence type="ECO:0000256" key="3">
    <source>
        <dbReference type="ARBA" id="ARBA00022827"/>
    </source>
</evidence>
<dbReference type="InterPro" id="IPR036188">
    <property type="entry name" value="FAD/NAD-bd_sf"/>
</dbReference>
<reference evidence="8" key="1">
    <citation type="journal article" date="2018" name="Nat. Microbiol.">
        <title>Leveraging single-cell genomics to expand the fungal tree of life.</title>
        <authorList>
            <person name="Ahrendt S.R."/>
            <person name="Quandt C.A."/>
            <person name="Ciobanu D."/>
            <person name="Clum A."/>
            <person name="Salamov A."/>
            <person name="Andreopoulos B."/>
            <person name="Cheng J.F."/>
            <person name="Woyke T."/>
            <person name="Pelin A."/>
            <person name="Henrissat B."/>
            <person name="Reynolds N.K."/>
            <person name="Benny G.L."/>
            <person name="Smith M.E."/>
            <person name="James T.Y."/>
            <person name="Grigoriev I.V."/>
        </authorList>
    </citation>
    <scope>NUCLEOTIDE SEQUENCE [LARGE SCALE GENOMIC DNA]</scope>
    <source>
        <strain evidence="8">ATCC 52028</strain>
    </source>
</reference>
<gene>
    <name evidence="7" type="ORF">CXG81DRAFT_23831</name>
</gene>
<proteinExistence type="inferred from homology"/>
<feature type="region of interest" description="Disordered" evidence="5">
    <location>
        <begin position="600"/>
        <end position="643"/>
    </location>
</feature>
<dbReference type="Gene3D" id="3.50.50.100">
    <property type="match status" value="2"/>
</dbReference>
<dbReference type="InterPro" id="IPR023753">
    <property type="entry name" value="FAD/NAD-binding_dom"/>
</dbReference>
<keyword evidence="8" id="KW-1185">Reference proteome</keyword>
<keyword evidence="2" id="KW-0285">Flavoprotein</keyword>
<evidence type="ECO:0000256" key="4">
    <source>
        <dbReference type="ARBA" id="ARBA00023002"/>
    </source>
</evidence>
<dbReference type="EMBL" id="ML014121">
    <property type="protein sequence ID" value="RKP03572.1"/>
    <property type="molecule type" value="Genomic_DNA"/>
</dbReference>
<dbReference type="AlphaFoldDB" id="A0A4P9XDN2"/>
<dbReference type="PANTHER" id="PTHR43735">
    <property type="entry name" value="APOPTOSIS-INDUCING FACTOR 1"/>
    <property type="match status" value="1"/>
</dbReference>
<evidence type="ECO:0000259" key="6">
    <source>
        <dbReference type="Pfam" id="PF07992"/>
    </source>
</evidence>
<keyword evidence="4" id="KW-0560">Oxidoreductase</keyword>